<gene>
    <name evidence="1" type="ORF">LCGC14_2447460</name>
</gene>
<feature type="non-terminal residue" evidence="1">
    <location>
        <position position="1"/>
    </location>
</feature>
<organism evidence="1">
    <name type="scientific">marine sediment metagenome</name>
    <dbReference type="NCBI Taxonomy" id="412755"/>
    <lineage>
        <taxon>unclassified sequences</taxon>
        <taxon>metagenomes</taxon>
        <taxon>ecological metagenomes</taxon>
    </lineage>
</organism>
<sequence>GNHDYGPAGLESLAHQPLGTLAKAGAITLLTKIQAYTVDNHPLADIVFYLIPRPYDAKADGFYDGEVDPTYYSLTEEEQALIKKSPAPVIGIAHGSILGPGDTRPYPHLTVDQIPGVEQYDLIIAGHIHECLGVVQVGKTIFANPGSIGRTTRNLSNYARTVEVLIVDVDKDGISVKEVPLPGVAPALEVFGHREAQDSPDQPNDEMIQFVQSLGDGLRADELTIPELMATIDAEPEVKAEVARLLEEAS</sequence>
<accession>A0A0F9C4Q1</accession>
<dbReference type="AlphaFoldDB" id="A0A0F9C4Q1"/>
<reference evidence="1" key="1">
    <citation type="journal article" date="2015" name="Nature">
        <title>Complex archaea that bridge the gap between prokaryotes and eukaryotes.</title>
        <authorList>
            <person name="Spang A."/>
            <person name="Saw J.H."/>
            <person name="Jorgensen S.L."/>
            <person name="Zaremba-Niedzwiedzka K."/>
            <person name="Martijn J."/>
            <person name="Lind A.E."/>
            <person name="van Eijk R."/>
            <person name="Schleper C."/>
            <person name="Guy L."/>
            <person name="Ettema T.J."/>
        </authorList>
    </citation>
    <scope>NUCLEOTIDE SEQUENCE</scope>
</reference>
<protein>
    <submittedName>
        <fullName evidence="1">Uncharacterized protein</fullName>
    </submittedName>
</protein>
<dbReference type="EMBL" id="LAZR01037807">
    <property type="protein sequence ID" value="KKL21242.1"/>
    <property type="molecule type" value="Genomic_DNA"/>
</dbReference>
<dbReference type="SUPFAM" id="SSF56300">
    <property type="entry name" value="Metallo-dependent phosphatases"/>
    <property type="match status" value="1"/>
</dbReference>
<evidence type="ECO:0000313" key="1">
    <source>
        <dbReference type="EMBL" id="KKL21242.1"/>
    </source>
</evidence>
<name>A0A0F9C4Q1_9ZZZZ</name>
<comment type="caution">
    <text evidence="1">The sequence shown here is derived from an EMBL/GenBank/DDBJ whole genome shotgun (WGS) entry which is preliminary data.</text>
</comment>
<proteinExistence type="predicted"/>
<dbReference type="InterPro" id="IPR029052">
    <property type="entry name" value="Metallo-depent_PP-like"/>
</dbReference>
<dbReference type="Gene3D" id="3.60.21.10">
    <property type="match status" value="1"/>
</dbReference>